<proteinExistence type="predicted"/>
<keyword evidence="2" id="KW-1185">Reference proteome</keyword>
<protein>
    <submittedName>
        <fullName evidence="1">Uncharacterized protein</fullName>
    </submittedName>
</protein>
<dbReference type="EMBL" id="JADGJW010000138">
    <property type="protein sequence ID" value="KAJ3223228.1"/>
    <property type="molecule type" value="Genomic_DNA"/>
</dbReference>
<name>A0AAD5U546_9FUNG</name>
<dbReference type="AlphaFoldDB" id="A0AAD5U546"/>
<evidence type="ECO:0000313" key="1">
    <source>
        <dbReference type="EMBL" id="KAJ3223228.1"/>
    </source>
</evidence>
<evidence type="ECO:0000313" key="2">
    <source>
        <dbReference type="Proteomes" id="UP001211065"/>
    </source>
</evidence>
<organism evidence="1 2">
    <name type="scientific">Clydaea vesicula</name>
    <dbReference type="NCBI Taxonomy" id="447962"/>
    <lineage>
        <taxon>Eukaryota</taxon>
        <taxon>Fungi</taxon>
        <taxon>Fungi incertae sedis</taxon>
        <taxon>Chytridiomycota</taxon>
        <taxon>Chytridiomycota incertae sedis</taxon>
        <taxon>Chytridiomycetes</taxon>
        <taxon>Lobulomycetales</taxon>
        <taxon>Lobulomycetaceae</taxon>
        <taxon>Clydaea</taxon>
    </lineage>
</organism>
<gene>
    <name evidence="1" type="ORF">HK099_001363</name>
</gene>
<reference evidence="1" key="1">
    <citation type="submission" date="2020-05" db="EMBL/GenBank/DDBJ databases">
        <title>Phylogenomic resolution of chytrid fungi.</title>
        <authorList>
            <person name="Stajich J.E."/>
            <person name="Amses K."/>
            <person name="Simmons R."/>
            <person name="Seto K."/>
            <person name="Myers J."/>
            <person name="Bonds A."/>
            <person name="Quandt C.A."/>
            <person name="Barry K."/>
            <person name="Liu P."/>
            <person name="Grigoriev I."/>
            <person name="Longcore J.E."/>
            <person name="James T.Y."/>
        </authorList>
    </citation>
    <scope>NUCLEOTIDE SEQUENCE</scope>
    <source>
        <strain evidence="1">JEL0476</strain>
    </source>
</reference>
<comment type="caution">
    <text evidence="1">The sequence shown here is derived from an EMBL/GenBank/DDBJ whole genome shotgun (WGS) entry which is preliminary data.</text>
</comment>
<sequence length="105" mass="12120">MEKIKDVIRSISANNEQQETTNLIESNFLNLNDPIIRRLNDYLDSLNFDVDNDFVVDIDLYWKQLGYSRKEKATNAILKFLDVEKDYFSTTSCHDSFSETGSKGG</sequence>
<accession>A0AAD5U546</accession>
<dbReference type="Proteomes" id="UP001211065">
    <property type="component" value="Unassembled WGS sequence"/>
</dbReference>